<evidence type="ECO:0000256" key="2">
    <source>
        <dbReference type="ARBA" id="ARBA00022475"/>
    </source>
</evidence>
<evidence type="ECO:0000256" key="6">
    <source>
        <dbReference type="SAM" id="Phobius"/>
    </source>
</evidence>
<evidence type="ECO:0000313" key="9">
    <source>
        <dbReference type="Proteomes" id="UP001500908"/>
    </source>
</evidence>
<organism evidence="8 9">
    <name type="scientific">Salinactinospora qingdaonensis</name>
    <dbReference type="NCBI Taxonomy" id="702744"/>
    <lineage>
        <taxon>Bacteria</taxon>
        <taxon>Bacillati</taxon>
        <taxon>Actinomycetota</taxon>
        <taxon>Actinomycetes</taxon>
        <taxon>Streptosporangiales</taxon>
        <taxon>Nocardiopsidaceae</taxon>
        <taxon>Salinactinospora</taxon>
    </lineage>
</organism>
<protein>
    <recommendedName>
        <fullName evidence="7">Type II secretion system protein GspF domain-containing protein</fullName>
    </recommendedName>
</protein>
<dbReference type="Pfam" id="PF00482">
    <property type="entry name" value="T2SSF"/>
    <property type="match status" value="1"/>
</dbReference>
<proteinExistence type="predicted"/>
<gene>
    <name evidence="8" type="ORF">GCM10022402_12780</name>
</gene>
<dbReference type="PANTHER" id="PTHR35007:SF3">
    <property type="entry name" value="POSSIBLE CONSERVED ALANINE RICH MEMBRANE PROTEIN"/>
    <property type="match status" value="1"/>
</dbReference>
<evidence type="ECO:0000256" key="1">
    <source>
        <dbReference type="ARBA" id="ARBA00004651"/>
    </source>
</evidence>
<feature type="transmembrane region" description="Helical" evidence="6">
    <location>
        <begin position="223"/>
        <end position="243"/>
    </location>
</feature>
<dbReference type="PANTHER" id="PTHR35007">
    <property type="entry name" value="INTEGRAL MEMBRANE PROTEIN-RELATED"/>
    <property type="match status" value="1"/>
</dbReference>
<comment type="subcellular location">
    <subcellularLocation>
        <location evidence="1">Cell membrane</location>
        <topology evidence="1">Multi-pass membrane protein</topology>
    </subcellularLocation>
</comment>
<comment type="caution">
    <text evidence="8">The sequence shown here is derived from an EMBL/GenBank/DDBJ whole genome shotgun (WGS) entry which is preliminary data.</text>
</comment>
<name>A0ABP7FA05_9ACTN</name>
<evidence type="ECO:0000313" key="8">
    <source>
        <dbReference type="EMBL" id="GAA3733853.1"/>
    </source>
</evidence>
<dbReference type="RefSeq" id="WP_344968308.1">
    <property type="nucleotide sequence ID" value="NZ_BAABDD010000004.1"/>
</dbReference>
<keyword evidence="5 6" id="KW-0472">Membrane</keyword>
<accession>A0ABP7FA05</accession>
<keyword evidence="3 6" id="KW-0812">Transmembrane</keyword>
<dbReference type="Proteomes" id="UP001500908">
    <property type="component" value="Unassembled WGS sequence"/>
</dbReference>
<dbReference type="InterPro" id="IPR018076">
    <property type="entry name" value="T2SS_GspF_dom"/>
</dbReference>
<keyword evidence="9" id="KW-1185">Reference proteome</keyword>
<feature type="transmembrane region" description="Helical" evidence="6">
    <location>
        <begin position="59"/>
        <end position="90"/>
    </location>
</feature>
<evidence type="ECO:0000256" key="5">
    <source>
        <dbReference type="ARBA" id="ARBA00023136"/>
    </source>
</evidence>
<evidence type="ECO:0000256" key="3">
    <source>
        <dbReference type="ARBA" id="ARBA00022692"/>
    </source>
</evidence>
<keyword evidence="2" id="KW-1003">Cell membrane</keyword>
<evidence type="ECO:0000256" key="4">
    <source>
        <dbReference type="ARBA" id="ARBA00022989"/>
    </source>
</evidence>
<reference evidence="9" key="1">
    <citation type="journal article" date="2019" name="Int. J. Syst. Evol. Microbiol.">
        <title>The Global Catalogue of Microorganisms (GCM) 10K type strain sequencing project: providing services to taxonomists for standard genome sequencing and annotation.</title>
        <authorList>
            <consortium name="The Broad Institute Genomics Platform"/>
            <consortium name="The Broad Institute Genome Sequencing Center for Infectious Disease"/>
            <person name="Wu L."/>
            <person name="Ma J."/>
        </authorList>
    </citation>
    <scope>NUCLEOTIDE SEQUENCE [LARGE SCALE GENOMIC DNA]</scope>
    <source>
        <strain evidence="9">JCM 17137</strain>
    </source>
</reference>
<dbReference type="EMBL" id="BAABDD010000004">
    <property type="protein sequence ID" value="GAA3733853.1"/>
    <property type="molecule type" value="Genomic_DNA"/>
</dbReference>
<keyword evidence="4 6" id="KW-1133">Transmembrane helix</keyword>
<feature type="transmembrane region" description="Helical" evidence="6">
    <location>
        <begin position="249"/>
        <end position="268"/>
    </location>
</feature>
<evidence type="ECO:0000259" key="7">
    <source>
        <dbReference type="Pfam" id="PF00482"/>
    </source>
</evidence>
<feature type="domain" description="Type II secretion system protein GspF" evidence="7">
    <location>
        <begin position="110"/>
        <end position="235"/>
    </location>
</feature>
<sequence length="294" mass="30053">MSPPLPVTLLAAVPAALAGIGIAGGAAMVVVGCRPAPAPQPRVRQRGRRRPGLVQAGLAAAAGILAWLAIGWLGVAIVVPLVVAALALLFDGSATARERVAHLEATEEWVRFLADRLLAGMTLEQALTASADNAPAALAPQVRQLAARLLQGHRPPAALRSFAGEAAGFAGDQVSAHLLLAYRNRAPGAAHALGQLADWLAEDVANLRAIDAERARLRLTARALTLVAAVAFALLAAADGYVAPYSGPAGQVALATTLAAVAMALLWLRHVTTAPPEPRLLGPSAPSASARSPR</sequence>